<dbReference type="EMBL" id="KN835289">
    <property type="protein sequence ID" value="KIK40837.1"/>
    <property type="molecule type" value="Genomic_DNA"/>
</dbReference>
<accession>A0A0D0B2Y1</accession>
<feature type="compositionally biased region" description="Basic and acidic residues" evidence="1">
    <location>
        <begin position="1"/>
        <end position="14"/>
    </location>
</feature>
<evidence type="ECO:0000313" key="2">
    <source>
        <dbReference type="EMBL" id="KIK40837.1"/>
    </source>
</evidence>
<organism evidence="2 3">
    <name type="scientific">Suillus luteus UH-Slu-Lm8-n1</name>
    <dbReference type="NCBI Taxonomy" id="930992"/>
    <lineage>
        <taxon>Eukaryota</taxon>
        <taxon>Fungi</taxon>
        <taxon>Dikarya</taxon>
        <taxon>Basidiomycota</taxon>
        <taxon>Agaricomycotina</taxon>
        <taxon>Agaricomycetes</taxon>
        <taxon>Agaricomycetidae</taxon>
        <taxon>Boletales</taxon>
        <taxon>Suillineae</taxon>
        <taxon>Suillaceae</taxon>
        <taxon>Suillus</taxon>
    </lineage>
</organism>
<dbReference type="InParanoid" id="A0A0D0B2Y1"/>
<gene>
    <name evidence="2" type="ORF">CY34DRAFT_245145</name>
</gene>
<evidence type="ECO:0000313" key="3">
    <source>
        <dbReference type="Proteomes" id="UP000054485"/>
    </source>
</evidence>
<sequence length="123" mass="14187">MTRRRNVSDEEIHRHSTGLHQPFPKGNRRVLCWRNARPGTTKHRRGRTSGRKRWILGNVDGQRQRAPADGCETGWKGKERHGRRRSSRCGSDKVRAEMKAPALTEQLMADCEVLTVDREFLDA</sequence>
<protein>
    <submittedName>
        <fullName evidence="2">Uncharacterized protein</fullName>
    </submittedName>
</protein>
<name>A0A0D0B2Y1_9AGAM</name>
<proteinExistence type="predicted"/>
<keyword evidence="3" id="KW-1185">Reference proteome</keyword>
<feature type="region of interest" description="Disordered" evidence="1">
    <location>
        <begin position="1"/>
        <end position="94"/>
    </location>
</feature>
<feature type="compositionally biased region" description="Basic residues" evidence="1">
    <location>
        <begin position="78"/>
        <end position="87"/>
    </location>
</feature>
<reference evidence="2 3" key="1">
    <citation type="submission" date="2014-04" db="EMBL/GenBank/DDBJ databases">
        <authorList>
            <consortium name="DOE Joint Genome Institute"/>
            <person name="Kuo A."/>
            <person name="Ruytinx J."/>
            <person name="Rineau F."/>
            <person name="Colpaert J."/>
            <person name="Kohler A."/>
            <person name="Nagy L.G."/>
            <person name="Floudas D."/>
            <person name="Copeland A."/>
            <person name="Barry K.W."/>
            <person name="Cichocki N."/>
            <person name="Veneault-Fourrey C."/>
            <person name="LaButti K."/>
            <person name="Lindquist E.A."/>
            <person name="Lipzen A."/>
            <person name="Lundell T."/>
            <person name="Morin E."/>
            <person name="Murat C."/>
            <person name="Sun H."/>
            <person name="Tunlid A."/>
            <person name="Henrissat B."/>
            <person name="Grigoriev I.V."/>
            <person name="Hibbett D.S."/>
            <person name="Martin F."/>
            <person name="Nordberg H.P."/>
            <person name="Cantor M.N."/>
            <person name="Hua S.X."/>
        </authorList>
    </citation>
    <scope>NUCLEOTIDE SEQUENCE [LARGE SCALE GENOMIC DNA]</scope>
    <source>
        <strain evidence="2 3">UH-Slu-Lm8-n1</strain>
    </source>
</reference>
<dbReference type="AlphaFoldDB" id="A0A0D0B2Y1"/>
<feature type="non-terminal residue" evidence="2">
    <location>
        <position position="123"/>
    </location>
</feature>
<reference evidence="3" key="2">
    <citation type="submission" date="2015-01" db="EMBL/GenBank/DDBJ databases">
        <title>Evolutionary Origins and Diversification of the Mycorrhizal Mutualists.</title>
        <authorList>
            <consortium name="DOE Joint Genome Institute"/>
            <consortium name="Mycorrhizal Genomics Consortium"/>
            <person name="Kohler A."/>
            <person name="Kuo A."/>
            <person name="Nagy L.G."/>
            <person name="Floudas D."/>
            <person name="Copeland A."/>
            <person name="Barry K.W."/>
            <person name="Cichocki N."/>
            <person name="Veneault-Fourrey C."/>
            <person name="LaButti K."/>
            <person name="Lindquist E.A."/>
            <person name="Lipzen A."/>
            <person name="Lundell T."/>
            <person name="Morin E."/>
            <person name="Murat C."/>
            <person name="Riley R."/>
            <person name="Ohm R."/>
            <person name="Sun H."/>
            <person name="Tunlid A."/>
            <person name="Henrissat B."/>
            <person name="Grigoriev I.V."/>
            <person name="Hibbett D.S."/>
            <person name="Martin F."/>
        </authorList>
    </citation>
    <scope>NUCLEOTIDE SEQUENCE [LARGE SCALE GENOMIC DNA]</scope>
    <source>
        <strain evidence="3">UH-Slu-Lm8-n1</strain>
    </source>
</reference>
<dbReference type="Proteomes" id="UP000054485">
    <property type="component" value="Unassembled WGS sequence"/>
</dbReference>
<evidence type="ECO:0000256" key="1">
    <source>
        <dbReference type="SAM" id="MobiDB-lite"/>
    </source>
</evidence>
<dbReference type="HOGENOM" id="CLU_2016730_0_0_1"/>
<feature type="compositionally biased region" description="Basic residues" evidence="1">
    <location>
        <begin position="40"/>
        <end position="54"/>
    </location>
</feature>